<protein>
    <submittedName>
        <fullName evidence="1">Uncharacterized protein</fullName>
    </submittedName>
</protein>
<gene>
    <name evidence="1" type="ORF">BDM02DRAFT_1281943</name>
</gene>
<keyword evidence="2" id="KW-1185">Reference proteome</keyword>
<evidence type="ECO:0000313" key="2">
    <source>
        <dbReference type="Proteomes" id="UP000886501"/>
    </source>
</evidence>
<reference evidence="1" key="2">
    <citation type="journal article" date="2020" name="Nat. Commun.">
        <title>Large-scale genome sequencing of mycorrhizal fungi provides insights into the early evolution of symbiotic traits.</title>
        <authorList>
            <person name="Miyauchi S."/>
            <person name="Kiss E."/>
            <person name="Kuo A."/>
            <person name="Drula E."/>
            <person name="Kohler A."/>
            <person name="Sanchez-Garcia M."/>
            <person name="Morin E."/>
            <person name="Andreopoulos B."/>
            <person name="Barry K.W."/>
            <person name="Bonito G."/>
            <person name="Buee M."/>
            <person name="Carver A."/>
            <person name="Chen C."/>
            <person name="Cichocki N."/>
            <person name="Clum A."/>
            <person name="Culley D."/>
            <person name="Crous P.W."/>
            <person name="Fauchery L."/>
            <person name="Girlanda M."/>
            <person name="Hayes R.D."/>
            <person name="Keri Z."/>
            <person name="LaButti K."/>
            <person name="Lipzen A."/>
            <person name="Lombard V."/>
            <person name="Magnuson J."/>
            <person name="Maillard F."/>
            <person name="Murat C."/>
            <person name="Nolan M."/>
            <person name="Ohm R.A."/>
            <person name="Pangilinan J."/>
            <person name="Pereira M.F."/>
            <person name="Perotto S."/>
            <person name="Peter M."/>
            <person name="Pfister S."/>
            <person name="Riley R."/>
            <person name="Sitrit Y."/>
            <person name="Stielow J.B."/>
            <person name="Szollosi G."/>
            <person name="Zifcakova L."/>
            <person name="Stursova M."/>
            <person name="Spatafora J.W."/>
            <person name="Tedersoo L."/>
            <person name="Vaario L.M."/>
            <person name="Yamada A."/>
            <person name="Yan M."/>
            <person name="Wang P."/>
            <person name="Xu J."/>
            <person name="Bruns T."/>
            <person name="Baldrian P."/>
            <person name="Vilgalys R."/>
            <person name="Dunand C."/>
            <person name="Henrissat B."/>
            <person name="Grigoriev I.V."/>
            <person name="Hibbett D."/>
            <person name="Nagy L.G."/>
            <person name="Martin F.M."/>
        </authorList>
    </citation>
    <scope>NUCLEOTIDE SEQUENCE</scope>
    <source>
        <strain evidence="1">P2</strain>
    </source>
</reference>
<name>A0ACB6Z2V8_THEGA</name>
<dbReference type="EMBL" id="MU118177">
    <property type="protein sequence ID" value="KAF9643887.1"/>
    <property type="molecule type" value="Genomic_DNA"/>
</dbReference>
<reference evidence="1" key="1">
    <citation type="submission" date="2019-10" db="EMBL/GenBank/DDBJ databases">
        <authorList>
            <consortium name="DOE Joint Genome Institute"/>
            <person name="Kuo A."/>
            <person name="Miyauchi S."/>
            <person name="Kiss E."/>
            <person name="Drula E."/>
            <person name="Kohler A."/>
            <person name="Sanchez-Garcia M."/>
            <person name="Andreopoulos B."/>
            <person name="Barry K.W."/>
            <person name="Bonito G."/>
            <person name="Buee M."/>
            <person name="Carver A."/>
            <person name="Chen C."/>
            <person name="Cichocki N."/>
            <person name="Clum A."/>
            <person name="Culley D."/>
            <person name="Crous P.W."/>
            <person name="Fauchery L."/>
            <person name="Girlanda M."/>
            <person name="Hayes R."/>
            <person name="Keri Z."/>
            <person name="Labutti K."/>
            <person name="Lipzen A."/>
            <person name="Lombard V."/>
            <person name="Magnuson J."/>
            <person name="Maillard F."/>
            <person name="Morin E."/>
            <person name="Murat C."/>
            <person name="Nolan M."/>
            <person name="Ohm R."/>
            <person name="Pangilinan J."/>
            <person name="Pereira M."/>
            <person name="Perotto S."/>
            <person name="Peter M."/>
            <person name="Riley R."/>
            <person name="Sitrit Y."/>
            <person name="Stielow B."/>
            <person name="Szollosi G."/>
            <person name="Zifcakova L."/>
            <person name="Stursova M."/>
            <person name="Spatafora J.W."/>
            <person name="Tedersoo L."/>
            <person name="Vaario L.-M."/>
            <person name="Yamada A."/>
            <person name="Yan M."/>
            <person name="Wang P."/>
            <person name="Xu J."/>
            <person name="Bruns T."/>
            <person name="Baldrian P."/>
            <person name="Vilgalys R."/>
            <person name="Henrissat B."/>
            <person name="Grigoriev I.V."/>
            <person name="Hibbett D."/>
            <person name="Nagy L.G."/>
            <person name="Martin F.M."/>
        </authorList>
    </citation>
    <scope>NUCLEOTIDE SEQUENCE</scope>
    <source>
        <strain evidence="1">P2</strain>
    </source>
</reference>
<sequence length="106" mass="11374">MTGTLSVYVRGSISLPCISPNHITTLDRSPEGQISRLKPTDAPEVPVVVATPKHTSLPFSYNSTEPGLPTCGSGADFKGIHQKMAWKATNLHSIFDLVVFARGVIL</sequence>
<accession>A0ACB6Z2V8</accession>
<evidence type="ECO:0000313" key="1">
    <source>
        <dbReference type="EMBL" id="KAF9643887.1"/>
    </source>
</evidence>
<organism evidence="1 2">
    <name type="scientific">Thelephora ganbajun</name>
    <name type="common">Ganba fungus</name>
    <dbReference type="NCBI Taxonomy" id="370292"/>
    <lineage>
        <taxon>Eukaryota</taxon>
        <taxon>Fungi</taxon>
        <taxon>Dikarya</taxon>
        <taxon>Basidiomycota</taxon>
        <taxon>Agaricomycotina</taxon>
        <taxon>Agaricomycetes</taxon>
        <taxon>Thelephorales</taxon>
        <taxon>Thelephoraceae</taxon>
        <taxon>Thelephora</taxon>
    </lineage>
</organism>
<proteinExistence type="predicted"/>
<comment type="caution">
    <text evidence="1">The sequence shown here is derived from an EMBL/GenBank/DDBJ whole genome shotgun (WGS) entry which is preliminary data.</text>
</comment>
<dbReference type="Proteomes" id="UP000886501">
    <property type="component" value="Unassembled WGS sequence"/>
</dbReference>